<comment type="caution">
    <text evidence="2">The sequence shown here is derived from an EMBL/GenBank/DDBJ whole genome shotgun (WGS) entry which is preliminary data.</text>
</comment>
<protein>
    <submittedName>
        <fullName evidence="2">Uncharacterized protein</fullName>
    </submittedName>
</protein>
<proteinExistence type="predicted"/>
<reference evidence="2 3" key="1">
    <citation type="journal article" date="2017" name="Int. J. Syst. Evol. Microbiol.">
        <title>Ramlibacter alkalitolerans sp. nov., alkali-tolerant bacterium isolated from soil of ginseng.</title>
        <authorList>
            <person name="Lee D.H."/>
            <person name="Cha C.J."/>
        </authorList>
    </citation>
    <scope>NUCLEOTIDE SEQUENCE [LARGE SCALE GENOMIC DNA]</scope>
    <source>
        <strain evidence="2 3">KACC 19305</strain>
    </source>
</reference>
<name>A0ABS1JU90_9BURK</name>
<evidence type="ECO:0000313" key="3">
    <source>
        <dbReference type="Proteomes" id="UP000622707"/>
    </source>
</evidence>
<evidence type="ECO:0000256" key="1">
    <source>
        <dbReference type="SAM" id="MobiDB-lite"/>
    </source>
</evidence>
<organism evidence="2 3">
    <name type="scientific">Ramlibacter alkalitolerans</name>
    <dbReference type="NCBI Taxonomy" id="2039631"/>
    <lineage>
        <taxon>Bacteria</taxon>
        <taxon>Pseudomonadati</taxon>
        <taxon>Pseudomonadota</taxon>
        <taxon>Betaproteobacteria</taxon>
        <taxon>Burkholderiales</taxon>
        <taxon>Comamonadaceae</taxon>
        <taxon>Ramlibacter</taxon>
    </lineage>
</organism>
<gene>
    <name evidence="2" type="ORF">JI746_22115</name>
</gene>
<dbReference type="EMBL" id="JAEQND010000013">
    <property type="protein sequence ID" value="MBL0427818.1"/>
    <property type="molecule type" value="Genomic_DNA"/>
</dbReference>
<feature type="region of interest" description="Disordered" evidence="1">
    <location>
        <begin position="325"/>
        <end position="357"/>
    </location>
</feature>
<dbReference type="Proteomes" id="UP000622707">
    <property type="component" value="Unassembled WGS sequence"/>
</dbReference>
<dbReference type="RefSeq" id="WP_201692449.1">
    <property type="nucleotide sequence ID" value="NZ_JAEQND010000013.1"/>
</dbReference>
<evidence type="ECO:0000313" key="2">
    <source>
        <dbReference type="EMBL" id="MBL0427818.1"/>
    </source>
</evidence>
<sequence length="357" mass="38150">METTFISNAMTDSCCGADFNADSLDGEYVPPAHEPTVPPRARGWHLHEPFDVTDPCFEYVYPLDGGDGAELAQALSLCRTADKGWTATVTLDVAAEEGSGTPRTLTTQRADTASTAFNDALRLAEGQLAGYARDRKARAQQILADAELCAHLVAEAVLAHCRLWAESGRPETFVLKPRCLADACFACGVEREPLNGASLVEQGIACRAEPLLKDAYRAFSRLTSREAALFHGHVIDRQLPGNWVLTAGLIDGVVAPTALEFSRHVREPAVDQTLRMTPCATGYEVSVLTDGMPTPAVEPCVAASAHAALSAGRTLADRLVSGTAGRLRRQGDLAQPTQHPKTSPKPAPLRGRGENRG</sequence>
<keyword evidence="3" id="KW-1185">Reference proteome</keyword>
<accession>A0ABS1JU90</accession>